<reference evidence="1 2" key="1">
    <citation type="journal article" date="2015" name="Genome Announc.">
        <title>Expanding the biotechnology potential of lactobacilli through comparative genomics of 213 strains and associated genera.</title>
        <authorList>
            <person name="Sun Z."/>
            <person name="Harris H.M."/>
            <person name="McCann A."/>
            <person name="Guo C."/>
            <person name="Argimon S."/>
            <person name="Zhang W."/>
            <person name="Yang X."/>
            <person name="Jeffery I.B."/>
            <person name="Cooney J.C."/>
            <person name="Kagawa T.F."/>
            <person name="Liu W."/>
            <person name="Song Y."/>
            <person name="Salvetti E."/>
            <person name="Wrobel A."/>
            <person name="Rasinkangas P."/>
            <person name="Parkhill J."/>
            <person name="Rea M.C."/>
            <person name="O'Sullivan O."/>
            <person name="Ritari J."/>
            <person name="Douillard F.P."/>
            <person name="Paul Ross R."/>
            <person name="Yang R."/>
            <person name="Briner A.E."/>
            <person name="Felis G.E."/>
            <person name="de Vos W.M."/>
            <person name="Barrangou R."/>
            <person name="Klaenhammer T.R."/>
            <person name="Caufield P.W."/>
            <person name="Cui Y."/>
            <person name="Zhang H."/>
            <person name="O'Toole P.W."/>
        </authorList>
    </citation>
    <scope>NUCLEOTIDE SEQUENCE [LARGE SCALE GENOMIC DNA]</scope>
    <source>
        <strain evidence="1 2">ATCC 53295</strain>
    </source>
</reference>
<dbReference type="InterPro" id="IPR046257">
    <property type="entry name" value="DUF6290"/>
</dbReference>
<gene>
    <name evidence="1" type="ORF">FD07_GL000908</name>
</gene>
<dbReference type="EMBL" id="AZCZ01000023">
    <property type="protein sequence ID" value="KRK36348.1"/>
    <property type="molecule type" value="Genomic_DNA"/>
</dbReference>
<organism evidence="1 2">
    <name type="scientific">Levilactobacillus parabrevis ATCC 53295</name>
    <dbReference type="NCBI Taxonomy" id="1267003"/>
    <lineage>
        <taxon>Bacteria</taxon>
        <taxon>Bacillati</taxon>
        <taxon>Bacillota</taxon>
        <taxon>Bacilli</taxon>
        <taxon>Lactobacillales</taxon>
        <taxon>Lactobacillaceae</taxon>
        <taxon>Levilactobacillus</taxon>
    </lineage>
</organism>
<dbReference type="NCBIfam" id="NF046040">
    <property type="entry name" value="RelB_antitoxin"/>
    <property type="match status" value="1"/>
</dbReference>
<evidence type="ECO:0000313" key="1">
    <source>
        <dbReference type="EMBL" id="KRK36348.1"/>
    </source>
</evidence>
<dbReference type="AlphaFoldDB" id="A0A0R1GQL6"/>
<dbReference type="STRING" id="357278.IV61_GL000973"/>
<evidence type="ECO:0000313" key="2">
    <source>
        <dbReference type="Proteomes" id="UP000051176"/>
    </source>
</evidence>
<evidence type="ECO:0008006" key="3">
    <source>
        <dbReference type="Google" id="ProtNLM"/>
    </source>
</evidence>
<dbReference type="PATRIC" id="fig|1267003.4.peg.968"/>
<dbReference type="Pfam" id="PF19807">
    <property type="entry name" value="DUF6290"/>
    <property type="match status" value="1"/>
</dbReference>
<accession>A0A0R1GQL6</accession>
<protein>
    <recommendedName>
        <fullName evidence="3">Antitoxin</fullName>
    </recommendedName>
</protein>
<dbReference type="OrthoDB" id="1691100at2"/>
<keyword evidence="2" id="KW-1185">Reference proteome</keyword>
<sequence>MAMISIRVSEAEKDWLTHMAEFYGTSLSDLVKKYSMEQLEDKYDTLMAEAAYKHYQESGQKSVSMQEVIDEFGGFKE</sequence>
<name>A0A0R1GQL6_9LACO</name>
<comment type="caution">
    <text evidence="1">The sequence shown here is derived from an EMBL/GenBank/DDBJ whole genome shotgun (WGS) entry which is preliminary data.</text>
</comment>
<dbReference type="Proteomes" id="UP000051176">
    <property type="component" value="Unassembled WGS sequence"/>
</dbReference>
<proteinExistence type="predicted"/>
<dbReference type="RefSeq" id="WP_020089647.1">
    <property type="nucleotide sequence ID" value="NZ_AZCZ01000023.1"/>
</dbReference>
<dbReference type="eggNOG" id="ENOG50333SV">
    <property type="taxonomic scope" value="Bacteria"/>
</dbReference>